<keyword evidence="11" id="KW-1185">Reference proteome</keyword>
<evidence type="ECO:0000313" key="10">
    <source>
        <dbReference type="EMBL" id="MCP1335781.1"/>
    </source>
</evidence>
<evidence type="ECO:0000256" key="7">
    <source>
        <dbReference type="ARBA" id="ARBA00022840"/>
    </source>
</evidence>
<evidence type="ECO:0000256" key="4">
    <source>
        <dbReference type="ARBA" id="ARBA00022679"/>
    </source>
</evidence>
<keyword evidence="7 10" id="KW-0067">ATP-binding</keyword>
<dbReference type="Gene3D" id="3.30.450.20">
    <property type="entry name" value="PAS domain"/>
    <property type="match status" value="1"/>
</dbReference>
<dbReference type="Pfam" id="PF00512">
    <property type="entry name" value="HisKA"/>
    <property type="match status" value="1"/>
</dbReference>
<keyword evidence="8" id="KW-0902">Two-component regulatory system</keyword>
<dbReference type="Pfam" id="PF00989">
    <property type="entry name" value="PAS"/>
    <property type="match status" value="1"/>
</dbReference>
<keyword evidence="3" id="KW-0597">Phosphoprotein</keyword>
<dbReference type="SMART" id="SM00388">
    <property type="entry name" value="HisKA"/>
    <property type="match status" value="1"/>
</dbReference>
<dbReference type="InterPro" id="IPR013767">
    <property type="entry name" value="PAS_fold"/>
</dbReference>
<comment type="caution">
    <text evidence="10">The sequence shown here is derived from an EMBL/GenBank/DDBJ whole genome shotgun (WGS) entry which is preliminary data.</text>
</comment>
<protein>
    <recommendedName>
        <fullName evidence="2">histidine kinase</fullName>
        <ecNumber evidence="2">2.7.13.3</ecNumber>
    </recommendedName>
</protein>
<organism evidence="10 11">
    <name type="scientific">Futiania mangrovi</name>
    <dbReference type="NCBI Taxonomy" id="2959716"/>
    <lineage>
        <taxon>Bacteria</taxon>
        <taxon>Pseudomonadati</taxon>
        <taxon>Pseudomonadota</taxon>
        <taxon>Alphaproteobacteria</taxon>
        <taxon>Futianiales</taxon>
        <taxon>Futianiaceae</taxon>
        <taxon>Futiania</taxon>
    </lineage>
</organism>
<dbReference type="Proteomes" id="UP001055804">
    <property type="component" value="Unassembled WGS sequence"/>
</dbReference>
<dbReference type="Pfam" id="PF02518">
    <property type="entry name" value="HATPase_c"/>
    <property type="match status" value="1"/>
</dbReference>
<dbReference type="GO" id="GO:0006355">
    <property type="term" value="P:regulation of DNA-templated transcription"/>
    <property type="evidence" value="ECO:0007669"/>
    <property type="project" value="InterPro"/>
</dbReference>
<dbReference type="InterPro" id="IPR003661">
    <property type="entry name" value="HisK_dim/P_dom"/>
</dbReference>
<dbReference type="EMBL" id="JAMZFT010000001">
    <property type="protein sequence ID" value="MCP1335781.1"/>
    <property type="molecule type" value="Genomic_DNA"/>
</dbReference>
<evidence type="ECO:0000256" key="6">
    <source>
        <dbReference type="ARBA" id="ARBA00022777"/>
    </source>
</evidence>
<dbReference type="InterPro" id="IPR005467">
    <property type="entry name" value="His_kinase_dom"/>
</dbReference>
<dbReference type="InterPro" id="IPR036097">
    <property type="entry name" value="HisK_dim/P_sf"/>
</dbReference>
<gene>
    <name evidence="10" type="ORF">NJQ99_05110</name>
</gene>
<comment type="catalytic activity">
    <reaction evidence="1">
        <text>ATP + protein L-histidine = ADP + protein N-phospho-L-histidine.</text>
        <dbReference type="EC" id="2.7.13.3"/>
    </reaction>
</comment>
<dbReference type="SMART" id="SM00387">
    <property type="entry name" value="HATPase_c"/>
    <property type="match status" value="1"/>
</dbReference>
<name>A0A9J6P9Y2_9PROT</name>
<dbReference type="PROSITE" id="PS50109">
    <property type="entry name" value="HIS_KIN"/>
    <property type="match status" value="1"/>
</dbReference>
<evidence type="ECO:0000256" key="3">
    <source>
        <dbReference type="ARBA" id="ARBA00022553"/>
    </source>
</evidence>
<dbReference type="GO" id="GO:0005524">
    <property type="term" value="F:ATP binding"/>
    <property type="evidence" value="ECO:0007669"/>
    <property type="project" value="UniProtKB-KW"/>
</dbReference>
<dbReference type="RefSeq" id="WP_269331712.1">
    <property type="nucleotide sequence ID" value="NZ_JAMZFT010000001.1"/>
</dbReference>
<dbReference type="Gene3D" id="1.10.287.130">
    <property type="match status" value="1"/>
</dbReference>
<dbReference type="PANTHER" id="PTHR43065:SF10">
    <property type="entry name" value="PEROXIDE STRESS-ACTIVATED HISTIDINE KINASE MAK3"/>
    <property type="match status" value="1"/>
</dbReference>
<evidence type="ECO:0000259" key="9">
    <source>
        <dbReference type="PROSITE" id="PS50109"/>
    </source>
</evidence>
<keyword evidence="4" id="KW-0808">Transferase</keyword>
<dbReference type="SUPFAM" id="SSF55874">
    <property type="entry name" value="ATPase domain of HSP90 chaperone/DNA topoisomerase II/histidine kinase"/>
    <property type="match status" value="1"/>
</dbReference>
<proteinExistence type="predicted"/>
<dbReference type="InterPro" id="IPR003594">
    <property type="entry name" value="HATPase_dom"/>
</dbReference>
<keyword evidence="5" id="KW-0547">Nucleotide-binding</keyword>
<evidence type="ECO:0000256" key="5">
    <source>
        <dbReference type="ARBA" id="ARBA00022741"/>
    </source>
</evidence>
<dbReference type="InterPro" id="IPR004358">
    <property type="entry name" value="Sig_transdc_His_kin-like_C"/>
</dbReference>
<evidence type="ECO:0000256" key="2">
    <source>
        <dbReference type="ARBA" id="ARBA00012438"/>
    </source>
</evidence>
<keyword evidence="6" id="KW-0418">Kinase</keyword>
<dbReference type="CDD" id="cd00082">
    <property type="entry name" value="HisKA"/>
    <property type="match status" value="1"/>
</dbReference>
<accession>A0A9J6P9Y2</accession>
<feature type="domain" description="Histidine kinase" evidence="9">
    <location>
        <begin position="142"/>
        <end position="360"/>
    </location>
</feature>
<sequence>MIALTGNAGQLSTAIVQAIPLPILVVDRGNAIVAANMAAEVFFSLSAAALARHTLETLVAEDTPLLGLVEQVRQGALTVSEYGLHLGTPRTPVRTVDVQVAPVPELPDRLLILIQERSIAEKMDRQLTHRGAARSVSAMAAMLAHEVKNPLSGIRGAAQLLEQSAPAADRPLTRLICDETDRICQIMDRMDVFSDARPPRRTAVNIHEVLDHVRRLAENGFARDIRIVESYDPSLPPVLGDRDQLIQVFLNLLKNAAEAVPARGGEIQVSTAFRPGVRLSLPGGRGRQGLPFEVTVQDNGPGVPEDLLPHLFDPFVTSKPRGTGLGLALVAKIIGDHGGIVEHERRDGRTLFRVLLPMLQPEE</sequence>
<evidence type="ECO:0000256" key="1">
    <source>
        <dbReference type="ARBA" id="ARBA00000085"/>
    </source>
</evidence>
<dbReference type="Gene3D" id="3.30.565.10">
    <property type="entry name" value="Histidine kinase-like ATPase, C-terminal domain"/>
    <property type="match status" value="1"/>
</dbReference>
<dbReference type="AlphaFoldDB" id="A0A9J6P9Y2"/>
<dbReference type="InterPro" id="IPR036890">
    <property type="entry name" value="HATPase_C_sf"/>
</dbReference>
<dbReference type="SUPFAM" id="SSF47384">
    <property type="entry name" value="Homodimeric domain of signal transducing histidine kinase"/>
    <property type="match status" value="1"/>
</dbReference>
<reference evidence="10" key="1">
    <citation type="submission" date="2022-06" db="EMBL/GenBank/DDBJ databases">
        <title>Isolation and Genomics of Futiania mangrovii gen. nov., sp. nov., a Rare and Metabolically-versatile member in the Class Alphaproteobacteria.</title>
        <authorList>
            <person name="Liu L."/>
            <person name="Huang W.-C."/>
            <person name="Pan J."/>
            <person name="Li J."/>
            <person name="Huang Y."/>
            <person name="Du H."/>
            <person name="Liu Y."/>
            <person name="Li M."/>
        </authorList>
    </citation>
    <scope>NUCLEOTIDE SEQUENCE</scope>
    <source>
        <strain evidence="10">FT118</strain>
    </source>
</reference>
<evidence type="ECO:0000313" key="11">
    <source>
        <dbReference type="Proteomes" id="UP001055804"/>
    </source>
</evidence>
<dbReference type="GO" id="GO:0000155">
    <property type="term" value="F:phosphorelay sensor kinase activity"/>
    <property type="evidence" value="ECO:0007669"/>
    <property type="project" value="InterPro"/>
</dbReference>
<dbReference type="EC" id="2.7.13.3" evidence="2"/>
<dbReference type="PANTHER" id="PTHR43065">
    <property type="entry name" value="SENSOR HISTIDINE KINASE"/>
    <property type="match status" value="1"/>
</dbReference>
<evidence type="ECO:0000256" key="8">
    <source>
        <dbReference type="ARBA" id="ARBA00023012"/>
    </source>
</evidence>
<dbReference type="PRINTS" id="PR00344">
    <property type="entry name" value="BCTRLSENSOR"/>
</dbReference>